<dbReference type="PIRSF" id="PIRSF006493">
    <property type="entry name" value="Prok_Ku"/>
    <property type="match status" value="1"/>
</dbReference>
<dbReference type="PANTHER" id="PTHR41251:SF1">
    <property type="entry name" value="NON-HOMOLOGOUS END JOINING PROTEIN KU"/>
    <property type="match status" value="1"/>
</dbReference>
<feature type="compositionally biased region" description="Low complexity" evidence="3">
    <location>
        <begin position="318"/>
        <end position="331"/>
    </location>
</feature>
<evidence type="ECO:0000256" key="1">
    <source>
        <dbReference type="ARBA" id="ARBA00023125"/>
    </source>
</evidence>
<protein>
    <recommendedName>
        <fullName evidence="2">Non-homologous end joining protein Ku</fullName>
    </recommendedName>
</protein>
<comment type="similarity">
    <text evidence="2">Belongs to the prokaryotic Ku family.</text>
</comment>
<dbReference type="PANTHER" id="PTHR41251">
    <property type="entry name" value="NON-HOMOLOGOUS END JOINING PROTEIN KU"/>
    <property type="match status" value="1"/>
</dbReference>
<feature type="compositionally biased region" description="Low complexity" evidence="3">
    <location>
        <begin position="283"/>
        <end position="310"/>
    </location>
</feature>
<dbReference type="SUPFAM" id="SSF100939">
    <property type="entry name" value="SPOC domain-like"/>
    <property type="match status" value="1"/>
</dbReference>
<dbReference type="InterPro" id="IPR009187">
    <property type="entry name" value="Prok_Ku"/>
</dbReference>
<dbReference type="Pfam" id="PF02735">
    <property type="entry name" value="Ku"/>
    <property type="match status" value="1"/>
</dbReference>
<sequence length="340" mass="37214">MAARAYWQGQIRLALVSIPIEVYPATKSGAAISFHQIHEPSGKRIRYEKVAPGVGPVDRDEIIKGYEISKGNYVLLDEEEIEAVKIESRKTLELVQFVDAGDIDVLYYEKPYFIVPADDLAEEAYVVLREALRRSRKVGLGQLAVRGREQLVSIKPCGRGLVMEVLRYADEVHKAQGYFREIAETTPDADLLDLATTLIEKKSAPFHPAEFHDRYIDALHRLIDKKAKSKSNTRVLEDVEEPAGGNRSNVIDLMAALRKSVGDSGGTSKAAERKTSEEKAPARKAATKTPAAKKAAATKTAASKTTINKTGAKKPAAKKPPATKSSAGKAADPPRTRKRA</sequence>
<dbReference type="GO" id="GO:0003690">
    <property type="term" value="F:double-stranded DNA binding"/>
    <property type="evidence" value="ECO:0007669"/>
    <property type="project" value="UniProtKB-UniRule"/>
</dbReference>
<evidence type="ECO:0000313" key="6">
    <source>
        <dbReference type="Proteomes" id="UP000015527"/>
    </source>
</evidence>
<feature type="domain" description="Ku" evidence="4">
    <location>
        <begin position="54"/>
        <end position="183"/>
    </location>
</feature>
<dbReference type="InterPro" id="IPR016194">
    <property type="entry name" value="SPOC-like_C_dom_sf"/>
</dbReference>
<name>T0IUU4_9SPHN</name>
<keyword evidence="1 2" id="KW-0238">DNA-binding</keyword>
<dbReference type="Gene3D" id="2.40.290.10">
    <property type="match status" value="1"/>
</dbReference>
<comment type="function">
    <text evidence="2">With LigD forms a non-homologous end joining (NHEJ) DNA repair enzyme, which repairs dsDNA breaks with reduced fidelity. Binds linear dsDNA with 5'- and 3'- overhangs but not closed circular dsDNA nor ssDNA. Recruits and stimulates the ligase activity of LigD.</text>
</comment>
<dbReference type="PATRIC" id="fig|1096930.3.peg.2823"/>
<dbReference type="RefSeq" id="WP_021234664.1">
    <property type="nucleotide sequence ID" value="NZ_ATHL01000089.1"/>
</dbReference>
<evidence type="ECO:0000256" key="3">
    <source>
        <dbReference type="SAM" id="MobiDB-lite"/>
    </source>
</evidence>
<dbReference type="HAMAP" id="MF_01875">
    <property type="entry name" value="Prokaryotic_Ku"/>
    <property type="match status" value="1"/>
</dbReference>
<comment type="caution">
    <text evidence="5">The sequence shown here is derived from an EMBL/GenBank/DDBJ whole genome shotgun (WGS) entry which is preliminary data.</text>
</comment>
<dbReference type="OrthoDB" id="9780854at2"/>
<dbReference type="Proteomes" id="UP000015527">
    <property type="component" value="Unassembled WGS sequence"/>
</dbReference>
<reference evidence="5 6" key="1">
    <citation type="journal article" date="2013" name="Genome Announc.">
        <title>Genome Sequence of Novosphingobium lindaniclasticum LE124T, Isolated from a Hexachlorocyclohexane Dumpsite.</title>
        <authorList>
            <person name="Saxena A."/>
            <person name="Nayyar N."/>
            <person name="Sangwan N."/>
            <person name="Kumari R."/>
            <person name="Khurana J.P."/>
            <person name="Lal R."/>
        </authorList>
    </citation>
    <scope>NUCLEOTIDE SEQUENCE [LARGE SCALE GENOMIC DNA]</scope>
    <source>
        <strain evidence="5 6">LE124</strain>
    </source>
</reference>
<dbReference type="EMBL" id="ATHL01000089">
    <property type="protein sequence ID" value="EQB13439.1"/>
    <property type="molecule type" value="Genomic_DNA"/>
</dbReference>
<dbReference type="GO" id="GO:0006310">
    <property type="term" value="P:DNA recombination"/>
    <property type="evidence" value="ECO:0007669"/>
    <property type="project" value="UniProtKB-KW"/>
</dbReference>
<evidence type="ECO:0000313" key="5">
    <source>
        <dbReference type="EMBL" id="EQB13439.1"/>
    </source>
</evidence>
<comment type="subunit">
    <text evidence="2">Homodimer. Interacts with LigD.</text>
</comment>
<dbReference type="AlphaFoldDB" id="T0IUU4"/>
<evidence type="ECO:0000256" key="2">
    <source>
        <dbReference type="HAMAP-Rule" id="MF_01875"/>
    </source>
</evidence>
<gene>
    <name evidence="2" type="primary">ku</name>
    <name evidence="5" type="ORF">L284_14200</name>
</gene>
<organism evidence="5 6">
    <name type="scientific">Novosphingobium lindaniclasticum LE124</name>
    <dbReference type="NCBI Taxonomy" id="1096930"/>
    <lineage>
        <taxon>Bacteria</taxon>
        <taxon>Pseudomonadati</taxon>
        <taxon>Pseudomonadota</taxon>
        <taxon>Alphaproteobacteria</taxon>
        <taxon>Sphingomonadales</taxon>
        <taxon>Sphingomonadaceae</taxon>
        <taxon>Novosphingobium</taxon>
    </lineage>
</organism>
<keyword evidence="2" id="KW-0233">DNA recombination</keyword>
<dbReference type="CDD" id="cd00789">
    <property type="entry name" value="KU_like"/>
    <property type="match status" value="1"/>
</dbReference>
<dbReference type="SMART" id="SM00559">
    <property type="entry name" value="Ku78"/>
    <property type="match status" value="1"/>
</dbReference>
<accession>T0IUU4</accession>
<keyword evidence="2" id="KW-0234">DNA repair</keyword>
<feature type="region of interest" description="Disordered" evidence="3">
    <location>
        <begin position="261"/>
        <end position="340"/>
    </location>
</feature>
<keyword evidence="6" id="KW-1185">Reference proteome</keyword>
<dbReference type="eggNOG" id="COG1273">
    <property type="taxonomic scope" value="Bacteria"/>
</dbReference>
<dbReference type="NCBIfam" id="TIGR02772">
    <property type="entry name" value="Ku_bact"/>
    <property type="match status" value="1"/>
</dbReference>
<feature type="compositionally biased region" description="Basic and acidic residues" evidence="3">
    <location>
        <begin position="270"/>
        <end position="281"/>
    </location>
</feature>
<dbReference type="GO" id="GO:0006303">
    <property type="term" value="P:double-strand break repair via nonhomologous end joining"/>
    <property type="evidence" value="ECO:0007669"/>
    <property type="project" value="UniProtKB-UniRule"/>
</dbReference>
<proteinExistence type="inferred from homology"/>
<dbReference type="InterPro" id="IPR006164">
    <property type="entry name" value="DNA_bd_Ku70/Ku80"/>
</dbReference>
<keyword evidence="2" id="KW-0227">DNA damage</keyword>
<evidence type="ECO:0000259" key="4">
    <source>
        <dbReference type="SMART" id="SM00559"/>
    </source>
</evidence>